<dbReference type="GO" id="GO:0016874">
    <property type="term" value="F:ligase activity"/>
    <property type="evidence" value="ECO:0007669"/>
    <property type="project" value="UniProtKB-KW"/>
</dbReference>
<evidence type="ECO:0000313" key="5">
    <source>
        <dbReference type="EMBL" id="CAG9619812.1"/>
    </source>
</evidence>
<dbReference type="EC" id="6.-.-.-" evidence="2"/>
<name>A0ABM8YJ32_9BACI</name>
<gene>
    <name evidence="2 5" type="primary">bshC</name>
    <name evidence="5" type="ORF">BACCIP111883_00580</name>
</gene>
<dbReference type="PIRSF" id="PIRSF012535">
    <property type="entry name" value="UCP012535"/>
    <property type="match status" value="1"/>
</dbReference>
<dbReference type="NCBIfam" id="TIGR03998">
    <property type="entry name" value="thiol_BshC"/>
    <property type="match status" value="1"/>
</dbReference>
<keyword evidence="1 2" id="KW-0436">Ligase</keyword>
<comment type="caution">
    <text evidence="5">The sequence shown here is derived from an EMBL/GenBank/DDBJ whole genome shotgun (WGS) entry which is preliminary data.</text>
</comment>
<dbReference type="InterPro" id="IPR011199">
    <property type="entry name" value="Bacillithiol_biosynth_BshC"/>
</dbReference>
<accession>A0ABM8YJ32</accession>
<dbReference type="EMBL" id="CAKJTJ010000002">
    <property type="protein sequence ID" value="CAG9619812.1"/>
    <property type="molecule type" value="Genomic_DNA"/>
</dbReference>
<dbReference type="HAMAP" id="MF_01867">
    <property type="entry name" value="BshC"/>
    <property type="match status" value="1"/>
</dbReference>
<organism evidence="5 6">
    <name type="scientific">Sutcliffiella rhizosphaerae</name>
    <dbReference type="NCBI Taxonomy" id="2880967"/>
    <lineage>
        <taxon>Bacteria</taxon>
        <taxon>Bacillati</taxon>
        <taxon>Bacillota</taxon>
        <taxon>Bacilli</taxon>
        <taxon>Bacillales</taxon>
        <taxon>Bacillaceae</taxon>
        <taxon>Sutcliffiella</taxon>
    </lineage>
</organism>
<proteinExistence type="inferred from homology"/>
<evidence type="ECO:0000256" key="2">
    <source>
        <dbReference type="HAMAP-Rule" id="MF_01867"/>
    </source>
</evidence>
<dbReference type="Pfam" id="PF10079">
    <property type="entry name" value="Rossmann-like_BshC"/>
    <property type="match status" value="1"/>
</dbReference>
<evidence type="ECO:0000313" key="6">
    <source>
        <dbReference type="Proteomes" id="UP000789833"/>
    </source>
</evidence>
<dbReference type="RefSeq" id="WP_230499742.1">
    <property type="nucleotide sequence ID" value="NZ_CAKJTJ010000002.1"/>
</dbReference>
<dbReference type="InterPro" id="IPR055399">
    <property type="entry name" value="CC_BshC"/>
</dbReference>
<feature type="domain" description="Bacillithiol biosynthesis BshC C-terminal coiled-coil" evidence="4">
    <location>
        <begin position="385"/>
        <end position="542"/>
    </location>
</feature>
<comment type="function">
    <text evidence="2">Involved in bacillithiol (BSH) biosynthesis. May catalyze the last step of the pathway, the addition of cysteine to glucosamine malate (GlcN-Mal) to generate BSH.</text>
</comment>
<dbReference type="InterPro" id="IPR055398">
    <property type="entry name" value="Rossmann-like_BshC"/>
</dbReference>
<feature type="domain" description="Bacillithiol biosynthesis BshC N-terminal Rossmann-like" evidence="3">
    <location>
        <begin position="1"/>
        <end position="380"/>
    </location>
</feature>
<reference evidence="5 6" key="1">
    <citation type="submission" date="2021-10" db="EMBL/GenBank/DDBJ databases">
        <authorList>
            <person name="Criscuolo A."/>
        </authorList>
    </citation>
    <scope>NUCLEOTIDE SEQUENCE [LARGE SCALE GENOMIC DNA]</scope>
    <source>
        <strain evidence="6">CIP 111883</strain>
    </source>
</reference>
<dbReference type="Proteomes" id="UP000789833">
    <property type="component" value="Unassembled WGS sequence"/>
</dbReference>
<dbReference type="Pfam" id="PF24850">
    <property type="entry name" value="CC_BshC"/>
    <property type="match status" value="1"/>
</dbReference>
<keyword evidence="6" id="KW-1185">Reference proteome</keyword>
<comment type="similarity">
    <text evidence="2">Belongs to the BshC family.</text>
</comment>
<evidence type="ECO:0000259" key="3">
    <source>
        <dbReference type="Pfam" id="PF10079"/>
    </source>
</evidence>
<sequence length="542" mass="63445">MNVVELLLPTINKFSSAYLRGEEKILRFFTYNPHSKYTYEARKEHLKTRTYRRTELAAYLQDYNKTYQADSATMQNITRLTDEDALVVIGGQQAGLMTGPLYTISKIVSIIKLAKEQEKQLGVPVIPVFWIAGEDHDFQEVNHVYSPKHTEMEKLSFSIKGSGKKMVSDLSFDKEAMEKWVKEVIKAFGETEYTNDVIAHLETAIHDSNNIVDFFAYIITSLFKGTGLVLVNASDSRLRKIETPFFQEMLNNHEKITSGILQSQQELNELGFNPLLEVDEDSMNLFYHQNGERELIYRSENGSYALSKHSNWSISIEELHKLIEEYPEKFSNNVVTRPLMQELLFPTLAFIGGPGEISYWAELKRCFESLYMEMPPVVSRISLSFLERDIESAMQDIEESLQDILMSGLEEKKKAWLNQEELHQMNENLSNFQQQYGEVHKKFREVGNAMEPHLEHVFEKNWRLIDRQFDFIQRLIERSAYEKHEHIMKKFEKVELALRPGKMPQERVWNIYYFINKYGMDFVQRLCELPLDHNGKHKVIRL</sequence>
<protein>
    <recommendedName>
        <fullName evidence="2">Putative cysteine ligase BshC</fullName>
        <ecNumber evidence="2">6.-.-.-</ecNumber>
    </recommendedName>
</protein>
<evidence type="ECO:0000259" key="4">
    <source>
        <dbReference type="Pfam" id="PF24850"/>
    </source>
</evidence>
<evidence type="ECO:0000256" key="1">
    <source>
        <dbReference type="ARBA" id="ARBA00022598"/>
    </source>
</evidence>